<dbReference type="AlphaFoldDB" id="A0A7X5XYI5"/>
<dbReference type="SUPFAM" id="SSF141371">
    <property type="entry name" value="PilZ domain-like"/>
    <property type="match status" value="1"/>
</dbReference>
<proteinExistence type="predicted"/>
<keyword evidence="1" id="KW-0812">Transmembrane</keyword>
<dbReference type="Proteomes" id="UP000531251">
    <property type="component" value="Unassembled WGS sequence"/>
</dbReference>
<organism evidence="3 4">
    <name type="scientific">Sphingomonas trueperi</name>
    <dbReference type="NCBI Taxonomy" id="53317"/>
    <lineage>
        <taxon>Bacteria</taxon>
        <taxon>Pseudomonadati</taxon>
        <taxon>Pseudomonadota</taxon>
        <taxon>Alphaproteobacteria</taxon>
        <taxon>Sphingomonadales</taxon>
        <taxon>Sphingomonadaceae</taxon>
        <taxon>Sphingomonas</taxon>
    </lineage>
</organism>
<protein>
    <recommendedName>
        <fullName evidence="2">PilZ domain-containing protein</fullName>
    </recommendedName>
</protein>
<dbReference type="EMBL" id="JAATJB010000004">
    <property type="protein sequence ID" value="NJB97330.1"/>
    <property type="molecule type" value="Genomic_DNA"/>
</dbReference>
<dbReference type="InterPro" id="IPR009875">
    <property type="entry name" value="PilZ_domain"/>
</dbReference>
<dbReference type="RefSeq" id="WP_125973593.1">
    <property type="nucleotide sequence ID" value="NZ_BAAADY010000013.1"/>
</dbReference>
<sequence>MGIAARLYQDGRWAERHSVELEATLRDSDWAPVDVTIEDLSNGGFRVVAGAELKVGDAIALGIAGIGTREASVVWGTAGIYGCEFVTPLSDADLRTAVSGPAATPIAFPKTPLPTPQPTPPVVEGWNASAREVKFSVRTRLAIIVGSAVLAWMLVFAIGYGLWALAGALLR</sequence>
<evidence type="ECO:0000256" key="1">
    <source>
        <dbReference type="SAM" id="Phobius"/>
    </source>
</evidence>
<name>A0A7X5XYI5_9SPHN</name>
<gene>
    <name evidence="3" type="ORF">GGR89_001642</name>
</gene>
<reference evidence="3 4" key="1">
    <citation type="submission" date="2020-03" db="EMBL/GenBank/DDBJ databases">
        <title>Genomic Encyclopedia of Type Strains, Phase IV (KMG-IV): sequencing the most valuable type-strain genomes for metagenomic binning, comparative biology and taxonomic classification.</title>
        <authorList>
            <person name="Goeker M."/>
        </authorList>
    </citation>
    <scope>NUCLEOTIDE SEQUENCE [LARGE SCALE GENOMIC DNA]</scope>
    <source>
        <strain evidence="3 4">DSM 7225</strain>
    </source>
</reference>
<comment type="caution">
    <text evidence="3">The sequence shown here is derived from an EMBL/GenBank/DDBJ whole genome shotgun (WGS) entry which is preliminary data.</text>
</comment>
<keyword evidence="4" id="KW-1185">Reference proteome</keyword>
<dbReference type="GO" id="GO:0035438">
    <property type="term" value="F:cyclic-di-GMP binding"/>
    <property type="evidence" value="ECO:0007669"/>
    <property type="project" value="InterPro"/>
</dbReference>
<evidence type="ECO:0000259" key="2">
    <source>
        <dbReference type="Pfam" id="PF07238"/>
    </source>
</evidence>
<accession>A0A7X5XYI5</accession>
<feature type="domain" description="PilZ" evidence="2">
    <location>
        <begin position="14"/>
        <end position="95"/>
    </location>
</feature>
<feature type="transmembrane region" description="Helical" evidence="1">
    <location>
        <begin position="141"/>
        <end position="166"/>
    </location>
</feature>
<evidence type="ECO:0000313" key="4">
    <source>
        <dbReference type="Proteomes" id="UP000531251"/>
    </source>
</evidence>
<evidence type="ECO:0000313" key="3">
    <source>
        <dbReference type="EMBL" id="NJB97330.1"/>
    </source>
</evidence>
<dbReference type="Pfam" id="PF07238">
    <property type="entry name" value="PilZ"/>
    <property type="match status" value="1"/>
</dbReference>
<keyword evidence="1" id="KW-0472">Membrane</keyword>
<keyword evidence="1" id="KW-1133">Transmembrane helix</keyword>